<evidence type="ECO:0000313" key="2">
    <source>
        <dbReference type="EMBL" id="EDS16179.1"/>
    </source>
</evidence>
<keyword evidence="1" id="KW-1133">Transmembrane helix</keyword>
<keyword evidence="1" id="KW-0812">Transmembrane</keyword>
<dbReference type="HOGENOM" id="CLU_1297756_0_0_10"/>
<organism evidence="2 3">
    <name type="scientific">Bacteroides stercoris ATCC 43183</name>
    <dbReference type="NCBI Taxonomy" id="449673"/>
    <lineage>
        <taxon>Bacteria</taxon>
        <taxon>Pseudomonadati</taxon>
        <taxon>Bacteroidota</taxon>
        <taxon>Bacteroidia</taxon>
        <taxon>Bacteroidales</taxon>
        <taxon>Bacteroidaceae</taxon>
        <taxon>Bacteroides</taxon>
    </lineage>
</organism>
<dbReference type="GeneID" id="31795746"/>
<evidence type="ECO:0000256" key="1">
    <source>
        <dbReference type="SAM" id="Phobius"/>
    </source>
</evidence>
<reference evidence="2 3" key="2">
    <citation type="submission" date="2007-11" db="EMBL/GenBank/DDBJ databases">
        <authorList>
            <person name="Fulton L."/>
            <person name="Clifton S."/>
            <person name="Fulton B."/>
            <person name="Xu J."/>
            <person name="Minx P."/>
            <person name="Pepin K.H."/>
            <person name="Johnson M."/>
            <person name="Thiruvilangam P."/>
            <person name="Bhonagiri V."/>
            <person name="Nash W.E."/>
            <person name="Mardis E.R."/>
            <person name="Wilson R.K."/>
        </authorList>
    </citation>
    <scope>NUCLEOTIDE SEQUENCE [LARGE SCALE GENOMIC DNA]</scope>
    <source>
        <strain evidence="2 3">ATCC 43183</strain>
    </source>
</reference>
<feature type="transmembrane region" description="Helical" evidence="1">
    <location>
        <begin position="12"/>
        <end position="29"/>
    </location>
</feature>
<name>B0NMV4_BACSE</name>
<evidence type="ECO:0000313" key="3">
    <source>
        <dbReference type="Proteomes" id="UP000004713"/>
    </source>
</evidence>
<reference evidence="2 3" key="1">
    <citation type="submission" date="2007-11" db="EMBL/GenBank/DDBJ databases">
        <title>Draft genome sequence of Bacteroides stercoris(ATCC 43183).</title>
        <authorList>
            <person name="Sudarsanam P."/>
            <person name="Ley R."/>
            <person name="Guruge J."/>
            <person name="Turnbaugh P.J."/>
            <person name="Mahowald M."/>
            <person name="Liep D."/>
            <person name="Gordon J."/>
        </authorList>
    </citation>
    <scope>NUCLEOTIDE SEQUENCE [LARGE SCALE GENOMIC DNA]</scope>
    <source>
        <strain evidence="2 3">ATCC 43183</strain>
    </source>
</reference>
<keyword evidence="1" id="KW-0472">Membrane</keyword>
<accession>B0NMV4</accession>
<proteinExistence type="predicted"/>
<protein>
    <submittedName>
        <fullName evidence="2">Uncharacterized protein</fullName>
    </submittedName>
</protein>
<comment type="caution">
    <text evidence="2">The sequence shown here is derived from an EMBL/GenBank/DDBJ whole genome shotgun (WGS) entry which is preliminary data.</text>
</comment>
<dbReference type="Proteomes" id="UP000004713">
    <property type="component" value="Unassembled WGS sequence"/>
</dbReference>
<dbReference type="EMBL" id="ABFZ02000017">
    <property type="protein sequence ID" value="EDS16179.1"/>
    <property type="molecule type" value="Genomic_DNA"/>
</dbReference>
<gene>
    <name evidence="2" type="ORF">BACSTE_00849</name>
</gene>
<sequence>MNPILTYLLNHAPWLAVILIVIIATWIISKYHTKLETTRKAVDDLPCEKHKDDIRNSDLRYKELQRIVSSTNDMVVEINKWLMKFDNDMIDKLAKKASPLKMTPLGNVLFVKSSAKKTIDDNIDFLMEELEKINPTTAYDVEEEALGFLLRNMGHEMFTDIKQFIYYSPDTIELLDPASNTNKAVKLSMQSIVKLMSIYLRDIYLSKHSDIQ</sequence>
<dbReference type="RefSeq" id="WP_005651857.1">
    <property type="nucleotide sequence ID" value="NZ_CP102262.1"/>
</dbReference>
<dbReference type="AlphaFoldDB" id="B0NMV4"/>